<feature type="transmembrane region" description="Helical" evidence="2">
    <location>
        <begin position="46"/>
        <end position="65"/>
    </location>
</feature>
<feature type="transmembrane region" description="Helical" evidence="2">
    <location>
        <begin position="72"/>
        <end position="94"/>
    </location>
</feature>
<feature type="domain" description="DUF6542" evidence="3">
    <location>
        <begin position="21"/>
        <end position="144"/>
    </location>
</feature>
<protein>
    <recommendedName>
        <fullName evidence="3">DUF6542 domain-containing protein</fullName>
    </recommendedName>
</protein>
<feature type="compositionally biased region" description="Basic and acidic residues" evidence="1">
    <location>
        <begin position="250"/>
        <end position="271"/>
    </location>
</feature>
<dbReference type="InterPro" id="IPR046672">
    <property type="entry name" value="DUF6542"/>
</dbReference>
<evidence type="ECO:0000313" key="4">
    <source>
        <dbReference type="EMBL" id="PFG29010.1"/>
    </source>
</evidence>
<feature type="compositionally biased region" description="Basic and acidic residues" evidence="1">
    <location>
        <begin position="157"/>
        <end position="167"/>
    </location>
</feature>
<evidence type="ECO:0000259" key="3">
    <source>
        <dbReference type="Pfam" id="PF20177"/>
    </source>
</evidence>
<proteinExistence type="predicted"/>
<keyword evidence="2" id="KW-0812">Transmembrane</keyword>
<evidence type="ECO:0000256" key="2">
    <source>
        <dbReference type="SAM" id="Phobius"/>
    </source>
</evidence>
<evidence type="ECO:0000256" key="1">
    <source>
        <dbReference type="SAM" id="MobiDB-lite"/>
    </source>
</evidence>
<dbReference type="Proteomes" id="UP000221653">
    <property type="component" value="Unassembled WGS sequence"/>
</dbReference>
<dbReference type="STRING" id="1724.GCA_001044175_01994"/>
<feature type="transmembrane region" description="Helical" evidence="2">
    <location>
        <begin position="20"/>
        <end position="40"/>
    </location>
</feature>
<dbReference type="EMBL" id="PDJF01000001">
    <property type="protein sequence ID" value="PFG29010.1"/>
    <property type="molecule type" value="Genomic_DNA"/>
</dbReference>
<feature type="compositionally biased region" description="Basic residues" evidence="1">
    <location>
        <begin position="285"/>
        <end position="299"/>
    </location>
</feature>
<gene>
    <name evidence="4" type="ORF">ATK06_2142</name>
</gene>
<feature type="compositionally biased region" description="Low complexity" evidence="1">
    <location>
        <begin position="168"/>
        <end position="185"/>
    </location>
</feature>
<keyword evidence="2" id="KW-0472">Membrane</keyword>
<keyword evidence="5" id="KW-1185">Reference proteome</keyword>
<evidence type="ECO:0000313" key="5">
    <source>
        <dbReference type="Proteomes" id="UP000221653"/>
    </source>
</evidence>
<dbReference type="AlphaFoldDB" id="A0A2A9DSV2"/>
<dbReference type="InterPro" id="IPR036259">
    <property type="entry name" value="MFS_trans_sf"/>
</dbReference>
<feature type="compositionally biased region" description="Polar residues" evidence="1">
    <location>
        <begin position="233"/>
        <end position="249"/>
    </location>
</feature>
<feature type="compositionally biased region" description="Basic residues" evidence="1">
    <location>
        <begin position="199"/>
        <end position="208"/>
    </location>
</feature>
<dbReference type="SUPFAM" id="SSF103473">
    <property type="entry name" value="MFS general substrate transporter"/>
    <property type="match status" value="1"/>
</dbReference>
<comment type="caution">
    <text evidence="4">The sequence shown here is derived from an EMBL/GenBank/DDBJ whole genome shotgun (WGS) entry which is preliminary data.</text>
</comment>
<sequence length="308" mass="33599">MSGVSHTNTQQRTASLTGHAGLPAWSGIAILAAALVTGALLSYNSLQLSTLYLVCFAVAAVVVAVSTQARGIFLLAASVPTVFAVVTVGASWLFGRAQAPNLAPFSTTSILASIYPFIQFFPTLFWVSLGVAVIGGLRVWLLQRNLSRHNAVQARARMEASQADRENQQAAARARSVARAAQAAQTVDERTLTPEERRRRAAERRRARAQQQVTATPTTDARGETREFPHLGTDNTAHSDGDATTSGQRTGEESAPDKPRQRRSRAYDEANRAPGQITVEELLARNKKKAERRRRRSRRLHSDLYGED</sequence>
<accession>A0A2A9DSV2</accession>
<name>A0A2A9DSV2_9CORY</name>
<reference evidence="4 5" key="1">
    <citation type="submission" date="2017-10" db="EMBL/GenBank/DDBJ databases">
        <title>Sequencing the genomes of 1000 actinobacteria strains.</title>
        <authorList>
            <person name="Klenk H.-P."/>
        </authorList>
    </citation>
    <scope>NUCLEOTIDE SEQUENCE [LARGE SCALE GENOMIC DNA]</scope>
    <source>
        <strain evidence="4 5">DSM 20688</strain>
    </source>
</reference>
<organism evidence="4 5">
    <name type="scientific">Corynebacterium renale</name>
    <dbReference type="NCBI Taxonomy" id="1724"/>
    <lineage>
        <taxon>Bacteria</taxon>
        <taxon>Bacillati</taxon>
        <taxon>Actinomycetota</taxon>
        <taxon>Actinomycetes</taxon>
        <taxon>Mycobacteriales</taxon>
        <taxon>Corynebacteriaceae</taxon>
        <taxon>Corynebacterium</taxon>
    </lineage>
</organism>
<keyword evidence="2" id="KW-1133">Transmembrane helix</keyword>
<dbReference type="Pfam" id="PF20177">
    <property type="entry name" value="DUF6542"/>
    <property type="match status" value="1"/>
</dbReference>
<feature type="transmembrane region" description="Helical" evidence="2">
    <location>
        <begin position="114"/>
        <end position="141"/>
    </location>
</feature>
<feature type="region of interest" description="Disordered" evidence="1">
    <location>
        <begin position="157"/>
        <end position="308"/>
    </location>
</feature>
<feature type="compositionally biased region" description="Basic and acidic residues" evidence="1">
    <location>
        <begin position="187"/>
        <end position="198"/>
    </location>
</feature>